<proteinExistence type="inferred from homology"/>
<reference evidence="3 4" key="1">
    <citation type="submission" date="2022-09" db="EMBL/GenBank/DDBJ databases">
        <title>Genome sequencing of Flavivirga sp. MEBiC05379.</title>
        <authorList>
            <person name="Oh H.-M."/>
            <person name="Kwon K.K."/>
            <person name="Park M.J."/>
            <person name="Yang S.-H."/>
        </authorList>
    </citation>
    <scope>NUCLEOTIDE SEQUENCE [LARGE SCALE GENOMIC DNA]</scope>
    <source>
        <strain evidence="3 4">MEBiC05379</strain>
    </source>
</reference>
<dbReference type="RefSeq" id="WP_303305066.1">
    <property type="nucleotide sequence ID" value="NZ_JAODOP010000004.1"/>
</dbReference>
<keyword evidence="2 3" id="KW-0418">Kinase</keyword>
<keyword evidence="2" id="KW-0808">Transferase</keyword>
<sequence>MNNDLKIHLSSILKESITRVSPLHGGDISNAYRIETSNNSYFLKLNEAINAAKIFQAEVYGLQLIGETNTIKTPRVLASDTFQNSAFLLMEFIENKSPSSNDFKNLGHQLAQLHKYTSEKFGLDQDNFIGSLPQSNKPNKTWIDFYTTERLLPQLELAKQKHLLSKMECPSVQKIKDVLKSLFKDIKPALLHGDLWSGNYIISKNDVPYLIDPAAHYGHHEVDIAMTKLFGGFNEFFYDAYDSNFTRDKNTSNRIEIYQLYYLLVHLNLFGRSYYGSVSTILKKYF</sequence>
<dbReference type="PIRSF" id="PIRSF006221">
    <property type="entry name" value="Ketosamine-3-kinase"/>
    <property type="match status" value="1"/>
</dbReference>
<dbReference type="GO" id="GO:0016301">
    <property type="term" value="F:kinase activity"/>
    <property type="evidence" value="ECO:0007669"/>
    <property type="project" value="UniProtKB-KW"/>
</dbReference>
<dbReference type="Pfam" id="PF03881">
    <property type="entry name" value="Fructosamin_kin"/>
    <property type="match status" value="1"/>
</dbReference>
<dbReference type="Proteomes" id="UP001337305">
    <property type="component" value="Unassembled WGS sequence"/>
</dbReference>
<comment type="similarity">
    <text evidence="1 2">Belongs to the fructosamine kinase family.</text>
</comment>
<keyword evidence="4" id="KW-1185">Reference proteome</keyword>
<evidence type="ECO:0000256" key="2">
    <source>
        <dbReference type="PIRNR" id="PIRNR006221"/>
    </source>
</evidence>
<dbReference type="InterPro" id="IPR011009">
    <property type="entry name" value="Kinase-like_dom_sf"/>
</dbReference>
<comment type="caution">
    <text evidence="3">The sequence shown here is derived from an EMBL/GenBank/DDBJ whole genome shotgun (WGS) entry which is preliminary data.</text>
</comment>
<organism evidence="3 4">
    <name type="scientific">Flavivirga spongiicola</name>
    <dbReference type="NCBI Taxonomy" id="421621"/>
    <lineage>
        <taxon>Bacteria</taxon>
        <taxon>Pseudomonadati</taxon>
        <taxon>Bacteroidota</taxon>
        <taxon>Flavobacteriia</taxon>
        <taxon>Flavobacteriales</taxon>
        <taxon>Flavobacteriaceae</taxon>
        <taxon>Flavivirga</taxon>
    </lineage>
</organism>
<name>A0ABU7XQA4_9FLAO</name>
<accession>A0ABU7XQA4</accession>
<dbReference type="SUPFAM" id="SSF56112">
    <property type="entry name" value="Protein kinase-like (PK-like)"/>
    <property type="match status" value="1"/>
</dbReference>
<dbReference type="PANTHER" id="PTHR12149:SF8">
    <property type="entry name" value="PROTEIN-RIBULOSAMINE 3-KINASE"/>
    <property type="match status" value="1"/>
</dbReference>
<dbReference type="Gene3D" id="3.90.1200.10">
    <property type="match status" value="1"/>
</dbReference>
<dbReference type="Gene3D" id="3.30.200.20">
    <property type="entry name" value="Phosphorylase Kinase, domain 1"/>
    <property type="match status" value="1"/>
</dbReference>
<dbReference type="EMBL" id="JAODOP010000004">
    <property type="protein sequence ID" value="MEF3832693.1"/>
    <property type="molecule type" value="Genomic_DNA"/>
</dbReference>
<dbReference type="PANTHER" id="PTHR12149">
    <property type="entry name" value="FRUCTOSAMINE 3 KINASE-RELATED PROTEIN"/>
    <property type="match status" value="1"/>
</dbReference>
<dbReference type="InterPro" id="IPR016477">
    <property type="entry name" value="Fructo-/Ketosamine-3-kinase"/>
</dbReference>
<protein>
    <submittedName>
        <fullName evidence="3">Fructosamine kinase family protein</fullName>
    </submittedName>
</protein>
<evidence type="ECO:0000313" key="4">
    <source>
        <dbReference type="Proteomes" id="UP001337305"/>
    </source>
</evidence>
<evidence type="ECO:0000256" key="1">
    <source>
        <dbReference type="ARBA" id="ARBA00009460"/>
    </source>
</evidence>
<gene>
    <name evidence="3" type="ORF">N1F79_06105</name>
</gene>
<evidence type="ECO:0000313" key="3">
    <source>
        <dbReference type="EMBL" id="MEF3832693.1"/>
    </source>
</evidence>